<accession>A0A366HQ46</accession>
<dbReference type="InterPro" id="IPR028366">
    <property type="entry name" value="PhoU"/>
</dbReference>
<keyword evidence="4 8" id="KW-0813">Transport</keyword>
<feature type="domain" description="PhoU" evidence="9">
    <location>
        <begin position="29"/>
        <end position="114"/>
    </location>
</feature>
<dbReference type="Proteomes" id="UP000253426">
    <property type="component" value="Unassembled WGS sequence"/>
</dbReference>
<organism evidence="10 11">
    <name type="scientific">Roseimicrobium gellanilyticum</name>
    <dbReference type="NCBI Taxonomy" id="748857"/>
    <lineage>
        <taxon>Bacteria</taxon>
        <taxon>Pseudomonadati</taxon>
        <taxon>Verrucomicrobiota</taxon>
        <taxon>Verrucomicrobiia</taxon>
        <taxon>Verrucomicrobiales</taxon>
        <taxon>Verrucomicrobiaceae</taxon>
        <taxon>Roseimicrobium</taxon>
    </lineage>
</organism>
<comment type="similarity">
    <text evidence="2 8">Belongs to the PhoU family.</text>
</comment>
<keyword evidence="11" id="KW-1185">Reference proteome</keyword>
<reference evidence="10 11" key="1">
    <citation type="submission" date="2018-06" db="EMBL/GenBank/DDBJ databases">
        <title>Genomic Encyclopedia of Type Strains, Phase IV (KMG-IV): sequencing the most valuable type-strain genomes for metagenomic binning, comparative biology and taxonomic classification.</title>
        <authorList>
            <person name="Goeker M."/>
        </authorList>
    </citation>
    <scope>NUCLEOTIDE SEQUENCE [LARGE SCALE GENOMIC DNA]</scope>
    <source>
        <strain evidence="10 11">DSM 25532</strain>
    </source>
</reference>
<dbReference type="OrthoDB" id="9814256at2"/>
<comment type="function">
    <text evidence="7 8">Plays a role in the regulation of phosphate uptake.</text>
</comment>
<dbReference type="PIRSF" id="PIRSF003107">
    <property type="entry name" value="PhoU"/>
    <property type="match status" value="1"/>
</dbReference>
<evidence type="ECO:0000313" key="10">
    <source>
        <dbReference type="EMBL" id="RBP45772.1"/>
    </source>
</evidence>
<feature type="domain" description="PhoU" evidence="9">
    <location>
        <begin position="136"/>
        <end position="214"/>
    </location>
</feature>
<dbReference type="Gene3D" id="1.20.58.220">
    <property type="entry name" value="Phosphate transport system protein phou homolog 2, domain 2"/>
    <property type="match status" value="1"/>
</dbReference>
<evidence type="ECO:0000256" key="7">
    <source>
        <dbReference type="ARBA" id="ARBA00056181"/>
    </source>
</evidence>
<dbReference type="InterPro" id="IPR026022">
    <property type="entry name" value="PhoU_dom"/>
</dbReference>
<keyword evidence="6 8" id="KW-0592">Phosphate transport</keyword>
<dbReference type="PANTHER" id="PTHR42930">
    <property type="entry name" value="PHOSPHATE-SPECIFIC TRANSPORT SYSTEM ACCESSORY PROTEIN PHOU"/>
    <property type="match status" value="1"/>
</dbReference>
<dbReference type="InterPro" id="IPR038078">
    <property type="entry name" value="PhoU-like_sf"/>
</dbReference>
<gene>
    <name evidence="10" type="ORF">DES53_102154</name>
</gene>
<dbReference type="AlphaFoldDB" id="A0A366HQ46"/>
<dbReference type="GO" id="GO:0006817">
    <property type="term" value="P:phosphate ion transport"/>
    <property type="evidence" value="ECO:0007669"/>
    <property type="project" value="UniProtKB-KW"/>
</dbReference>
<dbReference type="Pfam" id="PF01895">
    <property type="entry name" value="PhoU"/>
    <property type="match status" value="2"/>
</dbReference>
<evidence type="ECO:0000259" key="9">
    <source>
        <dbReference type="Pfam" id="PF01895"/>
    </source>
</evidence>
<evidence type="ECO:0000256" key="3">
    <source>
        <dbReference type="ARBA" id="ARBA00011738"/>
    </source>
</evidence>
<dbReference type="SUPFAM" id="SSF109755">
    <property type="entry name" value="PhoU-like"/>
    <property type="match status" value="1"/>
</dbReference>
<comment type="subcellular location">
    <subcellularLocation>
        <location evidence="1 8">Cytoplasm</location>
    </subcellularLocation>
</comment>
<dbReference type="FunFam" id="1.20.58.220:FF:000004">
    <property type="entry name" value="Phosphate-specific transport system accessory protein PhoU"/>
    <property type="match status" value="1"/>
</dbReference>
<evidence type="ECO:0000256" key="4">
    <source>
        <dbReference type="ARBA" id="ARBA00022448"/>
    </source>
</evidence>
<sequence length="228" mass="25890">MPDESEMNERHILSSFDNALDRLRQNLFHMASLTTQSLNDAVRGLLERDVMLCNQVIAEDESVDQFEKQIDAQGVAILTRFTPLAHDLRRVVSTMKASSNLERISDQAVNIARRAKRILQSVEIPETRMVEPIHAQAMSLLGDAIEAFRDENVELATGLKARDKELNRIQNEFIARMTSRMEEDTSRIKDYIDLVFVARFLERAGDHAVNIGEDAVYAGAARDIRHVK</sequence>
<dbReference type="GO" id="GO:0030643">
    <property type="term" value="P:intracellular phosphate ion homeostasis"/>
    <property type="evidence" value="ECO:0007669"/>
    <property type="project" value="InterPro"/>
</dbReference>
<comment type="subunit">
    <text evidence="3 8">Homodimer.</text>
</comment>
<dbReference type="GO" id="GO:0045936">
    <property type="term" value="P:negative regulation of phosphate metabolic process"/>
    <property type="evidence" value="ECO:0007669"/>
    <property type="project" value="InterPro"/>
</dbReference>
<proteinExistence type="inferred from homology"/>
<evidence type="ECO:0000256" key="8">
    <source>
        <dbReference type="PIRNR" id="PIRNR003107"/>
    </source>
</evidence>
<protein>
    <recommendedName>
        <fullName evidence="8">Phosphate-specific transport system accessory protein PhoU</fullName>
    </recommendedName>
</protein>
<dbReference type="EMBL" id="QNRR01000002">
    <property type="protein sequence ID" value="RBP45772.1"/>
    <property type="molecule type" value="Genomic_DNA"/>
</dbReference>
<keyword evidence="5 8" id="KW-0963">Cytoplasm</keyword>
<evidence type="ECO:0000256" key="1">
    <source>
        <dbReference type="ARBA" id="ARBA00004496"/>
    </source>
</evidence>
<evidence type="ECO:0000313" key="11">
    <source>
        <dbReference type="Proteomes" id="UP000253426"/>
    </source>
</evidence>
<evidence type="ECO:0000256" key="5">
    <source>
        <dbReference type="ARBA" id="ARBA00022490"/>
    </source>
</evidence>
<dbReference type="PANTHER" id="PTHR42930:SF3">
    <property type="entry name" value="PHOSPHATE-SPECIFIC TRANSPORT SYSTEM ACCESSORY PROTEIN PHOU"/>
    <property type="match status" value="1"/>
</dbReference>
<dbReference type="NCBIfam" id="TIGR02135">
    <property type="entry name" value="phoU_full"/>
    <property type="match status" value="1"/>
</dbReference>
<evidence type="ECO:0000256" key="2">
    <source>
        <dbReference type="ARBA" id="ARBA00008107"/>
    </source>
</evidence>
<evidence type="ECO:0000256" key="6">
    <source>
        <dbReference type="ARBA" id="ARBA00022592"/>
    </source>
</evidence>
<dbReference type="GO" id="GO:0005737">
    <property type="term" value="C:cytoplasm"/>
    <property type="evidence" value="ECO:0007669"/>
    <property type="project" value="UniProtKB-SubCell"/>
</dbReference>
<comment type="caution">
    <text evidence="10">The sequence shown here is derived from an EMBL/GenBank/DDBJ whole genome shotgun (WGS) entry which is preliminary data.</text>
</comment>
<name>A0A366HQ46_9BACT</name>